<accession>A0A7J9BCJ2</accession>
<gene>
    <name evidence="2" type="ORF">Gogos_017998</name>
</gene>
<keyword evidence="1" id="KW-0732">Signal</keyword>
<evidence type="ECO:0000313" key="2">
    <source>
        <dbReference type="EMBL" id="MBA0734045.1"/>
    </source>
</evidence>
<dbReference type="EMBL" id="JABEZY010000002">
    <property type="protein sequence ID" value="MBA0734045.1"/>
    <property type="molecule type" value="Genomic_DNA"/>
</dbReference>
<keyword evidence="3" id="KW-1185">Reference proteome</keyword>
<dbReference type="PROSITE" id="PS51257">
    <property type="entry name" value="PROKAR_LIPOPROTEIN"/>
    <property type="match status" value="1"/>
</dbReference>
<dbReference type="AlphaFoldDB" id="A0A7J9BCJ2"/>
<reference evidence="2 3" key="1">
    <citation type="journal article" date="2019" name="Genome Biol. Evol.">
        <title>Insights into the evolution of the New World diploid cottons (Gossypium, subgenus Houzingenia) based on genome sequencing.</title>
        <authorList>
            <person name="Grover C.E."/>
            <person name="Arick M.A. 2nd"/>
            <person name="Thrash A."/>
            <person name="Conover J.L."/>
            <person name="Sanders W.S."/>
            <person name="Peterson D.G."/>
            <person name="Frelichowski J.E."/>
            <person name="Scheffler J.A."/>
            <person name="Scheffler B.E."/>
            <person name="Wendel J.F."/>
        </authorList>
    </citation>
    <scope>NUCLEOTIDE SEQUENCE [LARGE SCALE GENOMIC DNA]</scope>
    <source>
        <strain evidence="2">5</strain>
        <tissue evidence="2">Leaf</tissue>
    </source>
</reference>
<protein>
    <submittedName>
        <fullName evidence="2">Uncharacterized protein</fullName>
    </submittedName>
</protein>
<feature type="signal peptide" evidence="1">
    <location>
        <begin position="1"/>
        <end position="23"/>
    </location>
</feature>
<evidence type="ECO:0000313" key="3">
    <source>
        <dbReference type="Proteomes" id="UP000593579"/>
    </source>
</evidence>
<proteinExistence type="predicted"/>
<evidence type="ECO:0000256" key="1">
    <source>
        <dbReference type="SAM" id="SignalP"/>
    </source>
</evidence>
<dbReference type="OrthoDB" id="10389831at2759"/>
<sequence length="51" mass="5763">MKRSLRTLISILMLVALTTTLSCQIVDPYRDVFTISAKLESTRVLIQPPQT</sequence>
<name>A0A7J9BCJ2_GOSGO</name>
<dbReference type="Proteomes" id="UP000593579">
    <property type="component" value="Unassembled WGS sequence"/>
</dbReference>
<comment type="caution">
    <text evidence="2">The sequence shown here is derived from an EMBL/GenBank/DDBJ whole genome shotgun (WGS) entry which is preliminary data.</text>
</comment>
<organism evidence="2 3">
    <name type="scientific">Gossypium gossypioides</name>
    <name type="common">Mexican cotton</name>
    <name type="synonym">Selera gossypioides</name>
    <dbReference type="NCBI Taxonomy" id="34282"/>
    <lineage>
        <taxon>Eukaryota</taxon>
        <taxon>Viridiplantae</taxon>
        <taxon>Streptophyta</taxon>
        <taxon>Embryophyta</taxon>
        <taxon>Tracheophyta</taxon>
        <taxon>Spermatophyta</taxon>
        <taxon>Magnoliopsida</taxon>
        <taxon>eudicotyledons</taxon>
        <taxon>Gunneridae</taxon>
        <taxon>Pentapetalae</taxon>
        <taxon>rosids</taxon>
        <taxon>malvids</taxon>
        <taxon>Malvales</taxon>
        <taxon>Malvaceae</taxon>
        <taxon>Malvoideae</taxon>
        <taxon>Gossypium</taxon>
    </lineage>
</organism>
<feature type="chain" id="PRO_5029875094" evidence="1">
    <location>
        <begin position="24"/>
        <end position="51"/>
    </location>
</feature>